<evidence type="ECO:0000256" key="6">
    <source>
        <dbReference type="SAM" id="Phobius"/>
    </source>
</evidence>
<keyword evidence="3 6" id="KW-0812">Transmembrane</keyword>
<feature type="transmembrane region" description="Helical" evidence="6">
    <location>
        <begin position="146"/>
        <end position="167"/>
    </location>
</feature>
<keyword evidence="5 6" id="KW-0472">Membrane</keyword>
<dbReference type="PANTHER" id="PTHR30086:SF20">
    <property type="entry name" value="ARGININE EXPORTER PROTEIN ARGO-RELATED"/>
    <property type="match status" value="1"/>
</dbReference>
<comment type="caution">
    <text evidence="7">The sequence shown here is derived from an EMBL/GenBank/DDBJ whole genome shotgun (WGS) entry which is preliminary data.</text>
</comment>
<dbReference type="GO" id="GO:0005886">
    <property type="term" value="C:plasma membrane"/>
    <property type="evidence" value="ECO:0007669"/>
    <property type="project" value="UniProtKB-SubCell"/>
</dbReference>
<proteinExistence type="predicted"/>
<organism evidence="7 8">
    <name type="scientific">Gellertiella hungarica</name>
    <dbReference type="NCBI Taxonomy" id="1572859"/>
    <lineage>
        <taxon>Bacteria</taxon>
        <taxon>Pseudomonadati</taxon>
        <taxon>Pseudomonadota</taxon>
        <taxon>Alphaproteobacteria</taxon>
        <taxon>Hyphomicrobiales</taxon>
        <taxon>Rhizobiaceae</taxon>
        <taxon>Gellertiella</taxon>
    </lineage>
</organism>
<name>A0A7W6J499_9HYPH</name>
<keyword evidence="4 6" id="KW-1133">Transmembrane helix</keyword>
<feature type="transmembrane region" description="Helical" evidence="6">
    <location>
        <begin position="188"/>
        <end position="205"/>
    </location>
</feature>
<dbReference type="Pfam" id="PF01810">
    <property type="entry name" value="LysE"/>
    <property type="match status" value="1"/>
</dbReference>
<accession>A0A7W6J499</accession>
<gene>
    <name evidence="7" type="ORF">GGR23_001659</name>
</gene>
<evidence type="ECO:0000313" key="8">
    <source>
        <dbReference type="Proteomes" id="UP000528286"/>
    </source>
</evidence>
<feature type="transmembrane region" description="Helical" evidence="6">
    <location>
        <begin position="7"/>
        <end position="28"/>
    </location>
</feature>
<sequence>MASTTFINVWISSFLISLIPGPAMLYVAGQTLANGPGAGRQAALGLHLGRYVHVLAAVASISLALAVMPRVYAAIRIVGALYLLWLGFSVIMQVADAHLSDPDVPETHDRRSLRQSAWVEVLNPTTAMFFMTQLPRYVDPQDENPVARLVLFGLLLSLTASVGDVASMLCARCLRSSLREKGGMMRKVQLGGGSLLVGLGMHILLPG</sequence>
<feature type="transmembrane region" description="Helical" evidence="6">
    <location>
        <begin position="48"/>
        <end position="67"/>
    </location>
</feature>
<dbReference type="GO" id="GO:0015171">
    <property type="term" value="F:amino acid transmembrane transporter activity"/>
    <property type="evidence" value="ECO:0007669"/>
    <property type="project" value="TreeGrafter"/>
</dbReference>
<comment type="subcellular location">
    <subcellularLocation>
        <location evidence="1">Cell membrane</location>
        <topology evidence="1">Multi-pass membrane protein</topology>
    </subcellularLocation>
</comment>
<evidence type="ECO:0000256" key="2">
    <source>
        <dbReference type="ARBA" id="ARBA00022475"/>
    </source>
</evidence>
<evidence type="ECO:0000256" key="4">
    <source>
        <dbReference type="ARBA" id="ARBA00022989"/>
    </source>
</evidence>
<evidence type="ECO:0000256" key="3">
    <source>
        <dbReference type="ARBA" id="ARBA00022692"/>
    </source>
</evidence>
<dbReference type="PANTHER" id="PTHR30086">
    <property type="entry name" value="ARGININE EXPORTER PROTEIN ARGO"/>
    <property type="match status" value="1"/>
</dbReference>
<dbReference type="RefSeq" id="WP_183365698.1">
    <property type="nucleotide sequence ID" value="NZ_JACIEZ010000002.1"/>
</dbReference>
<evidence type="ECO:0000256" key="1">
    <source>
        <dbReference type="ARBA" id="ARBA00004651"/>
    </source>
</evidence>
<protein>
    <submittedName>
        <fullName evidence="7">Threonine/homoserine/homoserine lactone efflux protein</fullName>
    </submittedName>
</protein>
<dbReference type="AlphaFoldDB" id="A0A7W6J499"/>
<feature type="transmembrane region" description="Helical" evidence="6">
    <location>
        <begin position="74"/>
        <end position="95"/>
    </location>
</feature>
<dbReference type="Proteomes" id="UP000528286">
    <property type="component" value="Unassembled WGS sequence"/>
</dbReference>
<keyword evidence="2" id="KW-1003">Cell membrane</keyword>
<dbReference type="EMBL" id="JACIEZ010000002">
    <property type="protein sequence ID" value="MBB4064482.1"/>
    <property type="molecule type" value="Genomic_DNA"/>
</dbReference>
<evidence type="ECO:0000313" key="7">
    <source>
        <dbReference type="EMBL" id="MBB4064482.1"/>
    </source>
</evidence>
<evidence type="ECO:0000256" key="5">
    <source>
        <dbReference type="ARBA" id="ARBA00023136"/>
    </source>
</evidence>
<keyword evidence="8" id="KW-1185">Reference proteome</keyword>
<dbReference type="InterPro" id="IPR001123">
    <property type="entry name" value="LeuE-type"/>
</dbReference>
<reference evidence="7 8" key="1">
    <citation type="submission" date="2020-08" db="EMBL/GenBank/DDBJ databases">
        <title>Genomic Encyclopedia of Type Strains, Phase IV (KMG-IV): sequencing the most valuable type-strain genomes for metagenomic binning, comparative biology and taxonomic classification.</title>
        <authorList>
            <person name="Goeker M."/>
        </authorList>
    </citation>
    <scope>NUCLEOTIDE SEQUENCE [LARGE SCALE GENOMIC DNA]</scope>
    <source>
        <strain evidence="7 8">DSM 29853</strain>
    </source>
</reference>